<name>A0ABY1QJN8_9BACT</name>
<dbReference type="InterPro" id="IPR029058">
    <property type="entry name" value="AB_hydrolase_fold"/>
</dbReference>
<feature type="domain" description="BD-FAE-like" evidence="3">
    <location>
        <begin position="58"/>
        <end position="222"/>
    </location>
</feature>
<feature type="chain" id="PRO_5047546991" evidence="2">
    <location>
        <begin position="25"/>
        <end position="285"/>
    </location>
</feature>
<feature type="signal peptide" evidence="2">
    <location>
        <begin position="1"/>
        <end position="24"/>
    </location>
</feature>
<dbReference type="InterPro" id="IPR050300">
    <property type="entry name" value="GDXG_lipolytic_enzyme"/>
</dbReference>
<reference evidence="4 5" key="1">
    <citation type="submission" date="2017-05" db="EMBL/GenBank/DDBJ databases">
        <authorList>
            <person name="Varghese N."/>
            <person name="Submissions S."/>
        </authorList>
    </citation>
    <scope>NUCLEOTIDE SEQUENCE [LARGE SCALE GENOMIC DNA]</scope>
    <source>
        <strain evidence="4 5">DSM 25457</strain>
    </source>
</reference>
<sequence length="285" mass="31465">MHRFWILALPTFLFAALSVVPLVAQDAGKQATEYRTEADVLYRSGDDLTEAMEKRCRLDLYHPVNQKDFATVVWFHGGGLTGGNKFIPDGLKDQGIAVAAVNYRLSPSVKSPAYVEDAAAAVAWTIKNIESRGGSRERVFVAGHSAGGYLTSMVGLDRSYLAAHDLNADDIAGLIPFSGHTITHFTVRKEQGIDGKQPVVDKMAPLFHVRADAAPILLITGDREMEILGRYEENAYFWRMLKVAGDEDVELYELDGYAHSPMAGPAHPLMLNFIRKIVSDQSERK</sequence>
<keyword evidence="1" id="KW-0378">Hydrolase</keyword>
<keyword evidence="5" id="KW-1185">Reference proteome</keyword>
<evidence type="ECO:0000259" key="3">
    <source>
        <dbReference type="Pfam" id="PF20434"/>
    </source>
</evidence>
<organism evidence="4 5">
    <name type="scientific">Neorhodopirellula lusitana</name>
    <dbReference type="NCBI Taxonomy" id="445327"/>
    <lineage>
        <taxon>Bacteria</taxon>
        <taxon>Pseudomonadati</taxon>
        <taxon>Planctomycetota</taxon>
        <taxon>Planctomycetia</taxon>
        <taxon>Pirellulales</taxon>
        <taxon>Pirellulaceae</taxon>
        <taxon>Neorhodopirellula</taxon>
    </lineage>
</organism>
<dbReference type="Gene3D" id="3.40.50.1820">
    <property type="entry name" value="alpha/beta hydrolase"/>
    <property type="match status" value="1"/>
</dbReference>
<dbReference type="Pfam" id="PF20434">
    <property type="entry name" value="BD-FAE"/>
    <property type="match status" value="1"/>
</dbReference>
<evidence type="ECO:0000313" key="5">
    <source>
        <dbReference type="Proteomes" id="UP001158067"/>
    </source>
</evidence>
<dbReference type="EMBL" id="FXUG01000016">
    <property type="protein sequence ID" value="SMP73259.1"/>
    <property type="molecule type" value="Genomic_DNA"/>
</dbReference>
<accession>A0ABY1QJN8</accession>
<gene>
    <name evidence="4" type="ORF">SAMN06265222_11670</name>
</gene>
<evidence type="ECO:0000256" key="2">
    <source>
        <dbReference type="SAM" id="SignalP"/>
    </source>
</evidence>
<evidence type="ECO:0000313" key="4">
    <source>
        <dbReference type="EMBL" id="SMP73259.1"/>
    </source>
</evidence>
<dbReference type="InterPro" id="IPR049492">
    <property type="entry name" value="BD-FAE-like_dom"/>
</dbReference>
<dbReference type="SUPFAM" id="SSF53474">
    <property type="entry name" value="alpha/beta-Hydrolases"/>
    <property type="match status" value="1"/>
</dbReference>
<dbReference type="Proteomes" id="UP001158067">
    <property type="component" value="Unassembled WGS sequence"/>
</dbReference>
<proteinExistence type="predicted"/>
<comment type="caution">
    <text evidence="4">The sequence shown here is derived from an EMBL/GenBank/DDBJ whole genome shotgun (WGS) entry which is preliminary data.</text>
</comment>
<dbReference type="RefSeq" id="WP_283434718.1">
    <property type="nucleotide sequence ID" value="NZ_FXUG01000016.1"/>
</dbReference>
<dbReference type="PANTHER" id="PTHR48081:SF9">
    <property type="entry name" value="CARBOXYLESTERASE"/>
    <property type="match status" value="1"/>
</dbReference>
<dbReference type="PANTHER" id="PTHR48081">
    <property type="entry name" value="AB HYDROLASE SUPERFAMILY PROTEIN C4A8.06C"/>
    <property type="match status" value="1"/>
</dbReference>
<protein>
    <submittedName>
        <fullName evidence="4">Acetyl esterase/lipase</fullName>
    </submittedName>
</protein>
<keyword evidence="2" id="KW-0732">Signal</keyword>
<evidence type="ECO:0000256" key="1">
    <source>
        <dbReference type="ARBA" id="ARBA00022801"/>
    </source>
</evidence>